<organism evidence="2 3">
    <name type="scientific">Georhizobium profundi</name>
    <dbReference type="NCBI Taxonomy" id="2341112"/>
    <lineage>
        <taxon>Bacteria</taxon>
        <taxon>Pseudomonadati</taxon>
        <taxon>Pseudomonadota</taxon>
        <taxon>Alphaproteobacteria</taxon>
        <taxon>Hyphomicrobiales</taxon>
        <taxon>Rhizobiaceae</taxon>
        <taxon>Georhizobium</taxon>
    </lineage>
</organism>
<protein>
    <submittedName>
        <fullName evidence="2">DUF2065 domain-containing protein</fullName>
    </submittedName>
</protein>
<feature type="transmembrane region" description="Helical" evidence="1">
    <location>
        <begin position="40"/>
        <end position="59"/>
    </location>
</feature>
<dbReference type="InterPro" id="IPR019201">
    <property type="entry name" value="DUF2065"/>
</dbReference>
<dbReference type="Proteomes" id="UP000268192">
    <property type="component" value="Chromosome"/>
</dbReference>
<dbReference type="PANTHER" id="PTHR38602:SF1">
    <property type="entry name" value="INNER MEMBRANE PROTEIN"/>
    <property type="match status" value="1"/>
</dbReference>
<keyword evidence="1" id="KW-0812">Transmembrane</keyword>
<sequence length="61" mass="6466">MSDLLVGIGLVLVIEGLVYAAAPTAMRKMAERLPELSDQTLRLSGIVALAAGVFVIWLVRG</sequence>
<accession>A0A3Q8XPM2</accession>
<dbReference type="Pfam" id="PF09838">
    <property type="entry name" value="DUF2065"/>
    <property type="match status" value="1"/>
</dbReference>
<keyword evidence="1" id="KW-1133">Transmembrane helix</keyword>
<dbReference type="EMBL" id="CP032509">
    <property type="protein sequence ID" value="AZN71318.1"/>
    <property type="molecule type" value="Genomic_DNA"/>
</dbReference>
<evidence type="ECO:0000256" key="1">
    <source>
        <dbReference type="SAM" id="Phobius"/>
    </source>
</evidence>
<keyword evidence="1" id="KW-0472">Membrane</keyword>
<reference evidence="2 3" key="1">
    <citation type="submission" date="2018-09" db="EMBL/GenBank/DDBJ databases">
        <title>Marinorhizobium profundi gen. nov., sp. nov., isolated from a deep-sea sediment sample from the New Britain Trench and proposal of Marinorhizobiaceae fam. nov. in the order Rhizobiales of the class Alphaproteobacteria.</title>
        <authorList>
            <person name="Cao J."/>
        </authorList>
    </citation>
    <scope>NUCLEOTIDE SEQUENCE [LARGE SCALE GENOMIC DNA]</scope>
    <source>
        <strain evidence="2 3">WS11</strain>
    </source>
</reference>
<dbReference type="OrthoDB" id="9815199at2"/>
<dbReference type="KEGG" id="abaw:D5400_08590"/>
<name>A0A3Q8XPM2_9HYPH</name>
<evidence type="ECO:0000313" key="3">
    <source>
        <dbReference type="Proteomes" id="UP000268192"/>
    </source>
</evidence>
<dbReference type="AlphaFoldDB" id="A0A3Q8XPM2"/>
<keyword evidence="3" id="KW-1185">Reference proteome</keyword>
<dbReference type="RefSeq" id="WP_126009530.1">
    <property type="nucleotide sequence ID" value="NZ_CP032509.1"/>
</dbReference>
<gene>
    <name evidence="2" type="ORF">D5400_08590</name>
</gene>
<evidence type="ECO:0000313" key="2">
    <source>
        <dbReference type="EMBL" id="AZN71318.1"/>
    </source>
</evidence>
<dbReference type="PANTHER" id="PTHR38602">
    <property type="entry name" value="INNER MEMBRANE PROTEIN-RELATED"/>
    <property type="match status" value="1"/>
</dbReference>
<proteinExistence type="predicted"/>